<comment type="caution">
    <text evidence="1">The sequence shown here is derived from an EMBL/GenBank/DDBJ whole genome shotgun (WGS) entry which is preliminary data.</text>
</comment>
<proteinExistence type="predicted"/>
<gene>
    <name evidence="1" type="ORF">FPOA_09209</name>
</gene>
<name>A0A1B8AR85_FUSPO</name>
<reference evidence="1 2" key="1">
    <citation type="submission" date="2016-06" db="EMBL/GenBank/DDBJ databases">
        <title>Living apart together: crosstalk between the core and supernumerary genomes in a fungal plant pathogen.</title>
        <authorList>
            <person name="Vanheule A."/>
            <person name="Audenaert K."/>
            <person name="Warris S."/>
            <person name="Van De Geest H."/>
            <person name="Schijlen E."/>
            <person name="Hofte M."/>
            <person name="De Saeger S."/>
            <person name="Haesaert G."/>
            <person name="Waalwijk C."/>
            <person name="Van Der Lee T."/>
        </authorList>
    </citation>
    <scope>NUCLEOTIDE SEQUENCE [LARGE SCALE GENOMIC DNA]</scope>
    <source>
        <strain evidence="1 2">2516</strain>
    </source>
</reference>
<dbReference type="AlphaFoldDB" id="A0A1B8AR85"/>
<protein>
    <submittedName>
        <fullName evidence="1">Uncharacterized protein</fullName>
    </submittedName>
</protein>
<organism evidence="1 2">
    <name type="scientific">Fusarium poae</name>
    <dbReference type="NCBI Taxonomy" id="36050"/>
    <lineage>
        <taxon>Eukaryota</taxon>
        <taxon>Fungi</taxon>
        <taxon>Dikarya</taxon>
        <taxon>Ascomycota</taxon>
        <taxon>Pezizomycotina</taxon>
        <taxon>Sordariomycetes</taxon>
        <taxon>Hypocreomycetidae</taxon>
        <taxon>Hypocreales</taxon>
        <taxon>Nectriaceae</taxon>
        <taxon>Fusarium</taxon>
    </lineage>
</organism>
<keyword evidence="2" id="KW-1185">Reference proteome</keyword>
<dbReference type="Proteomes" id="UP000091967">
    <property type="component" value="Unassembled WGS sequence"/>
</dbReference>
<dbReference type="OMA" id="EVRNHGE"/>
<evidence type="ECO:0000313" key="2">
    <source>
        <dbReference type="Proteomes" id="UP000091967"/>
    </source>
</evidence>
<sequence length="255" mass="28520">MSTLTIDQLAHKVHSCGSDDLPVSVYKALARAGSSIKANLTKSPGLSRSEYDILIFVLGEEEEPYDELIRAALSVADSRRNRTPSDDQIIKLAIDKIREEVRNHGEEHLSDNERQVLRFATSQGANTTRSTAHSASSTLLSDVSKIFNSLNLGERSVDELDTHEQVQLAGLMHRRPDRFNVIGDKFPLPPKMPELPSHTGITMADLPDTLELIEDAIERRCKAEEDVSLFLLRNRGLVARLRIKQAMIRRGENMV</sequence>
<evidence type="ECO:0000313" key="1">
    <source>
        <dbReference type="EMBL" id="OBS22886.1"/>
    </source>
</evidence>
<accession>A0A1B8AR85</accession>
<dbReference type="EMBL" id="LYXU01000003">
    <property type="protein sequence ID" value="OBS22886.1"/>
    <property type="molecule type" value="Genomic_DNA"/>
</dbReference>